<dbReference type="HAMAP" id="MF_01394">
    <property type="entry name" value="NDH1_NuoA"/>
    <property type="match status" value="1"/>
</dbReference>
<comment type="function">
    <text evidence="7">NDH-1 shuttles electrons from NADH, via FMN and iron-sulfur (Fe-S) centers, to quinones in the respiratory chain. The immediate electron acceptor for the enzyme in this species is believed to be a menaquinone. Couples the redox reaction to proton translocation (for every two electrons transferred, four hydrogen ions are translocated across the cytoplasmic membrane), and thus conserves the redox energy in a proton gradient.</text>
</comment>
<dbReference type="Pfam" id="PF00507">
    <property type="entry name" value="Oxidored_q4"/>
    <property type="match status" value="1"/>
</dbReference>
<keyword evidence="4 7" id="KW-0812">Transmembrane</keyword>
<name>A0A154BU53_ANASB</name>
<dbReference type="OrthoDB" id="9791970at2"/>
<protein>
    <recommendedName>
        <fullName evidence="7">NADH-quinone oxidoreductase subunit A</fullName>
        <ecNumber evidence="7">7.1.1.-</ecNumber>
    </recommendedName>
    <alternativeName>
        <fullName evidence="7">NADH dehydrogenase I subunit A</fullName>
    </alternativeName>
    <alternativeName>
        <fullName evidence="7">NDH-1 subunit A</fullName>
    </alternativeName>
    <alternativeName>
        <fullName evidence="7">NUO1</fullName>
    </alternativeName>
</protein>
<comment type="subunit">
    <text evidence="7">NDH-1 is composed of 14 different subunits. Subunits NuoA, H, J, K, L, M, N constitute the membrane sector of the complex.</text>
</comment>
<keyword evidence="10" id="KW-1185">Reference proteome</keyword>
<dbReference type="STRING" id="1794912.AXX12_04760"/>
<keyword evidence="7 8" id="KW-0520">NAD</keyword>
<comment type="similarity">
    <text evidence="2 7 8">Belongs to the complex I subunit 3 family.</text>
</comment>
<comment type="catalytic activity">
    <reaction evidence="7 8">
        <text>a quinone + NADH + 5 H(+)(in) = a quinol + NAD(+) + 4 H(+)(out)</text>
        <dbReference type="Rhea" id="RHEA:57888"/>
        <dbReference type="ChEBI" id="CHEBI:15378"/>
        <dbReference type="ChEBI" id="CHEBI:24646"/>
        <dbReference type="ChEBI" id="CHEBI:57540"/>
        <dbReference type="ChEBI" id="CHEBI:57945"/>
        <dbReference type="ChEBI" id="CHEBI:132124"/>
    </reaction>
</comment>
<evidence type="ECO:0000256" key="3">
    <source>
        <dbReference type="ARBA" id="ARBA00022448"/>
    </source>
</evidence>
<dbReference type="AlphaFoldDB" id="A0A154BU53"/>
<comment type="subcellular location">
    <subcellularLocation>
        <location evidence="7 8">Cell membrane</location>
        <topology evidence="7 8">Multi-pass membrane protein</topology>
    </subcellularLocation>
    <subcellularLocation>
        <location evidence="1">Membrane</location>
        <topology evidence="1">Multi-pass membrane protein</topology>
    </subcellularLocation>
</comment>
<keyword evidence="5 7" id="KW-1133">Transmembrane helix</keyword>
<keyword evidence="9" id="KW-0830">Ubiquinone</keyword>
<evidence type="ECO:0000313" key="9">
    <source>
        <dbReference type="EMBL" id="KYZ77427.1"/>
    </source>
</evidence>
<evidence type="ECO:0000256" key="1">
    <source>
        <dbReference type="ARBA" id="ARBA00004141"/>
    </source>
</evidence>
<keyword evidence="6 7" id="KW-0472">Membrane</keyword>
<evidence type="ECO:0000256" key="6">
    <source>
        <dbReference type="ARBA" id="ARBA00023136"/>
    </source>
</evidence>
<dbReference type="Proteomes" id="UP000076268">
    <property type="component" value="Unassembled WGS sequence"/>
</dbReference>
<dbReference type="InterPro" id="IPR000440">
    <property type="entry name" value="NADH_UbQ/plastoQ_OxRdtase_su3"/>
</dbReference>
<dbReference type="GO" id="GO:0050136">
    <property type="term" value="F:NADH dehydrogenase (quinone) (non-electrogenic) activity"/>
    <property type="evidence" value="ECO:0007669"/>
    <property type="project" value="UniProtKB-UniRule"/>
</dbReference>
<dbReference type="GO" id="GO:0048038">
    <property type="term" value="F:quinone binding"/>
    <property type="evidence" value="ECO:0007669"/>
    <property type="project" value="UniProtKB-KW"/>
</dbReference>
<evidence type="ECO:0000256" key="2">
    <source>
        <dbReference type="ARBA" id="ARBA00008472"/>
    </source>
</evidence>
<sequence length="118" mass="13464">MMQDFGAIGFLICVAIIFPIVPLIISRFLQPRRPTSAKLSTYECGIEPIGRAWVQFKASYFLYALVFVVFDVETVFLYPWAVQFRSLGLFAVVEMLVFMGILLIGLAYAWKKGALEWK</sequence>
<evidence type="ECO:0000256" key="8">
    <source>
        <dbReference type="RuleBase" id="RU003639"/>
    </source>
</evidence>
<keyword evidence="7" id="KW-1278">Translocase</keyword>
<dbReference type="InterPro" id="IPR038430">
    <property type="entry name" value="NDAH_ubi_oxred_su3_sf"/>
</dbReference>
<feature type="transmembrane region" description="Helical" evidence="7">
    <location>
        <begin position="6"/>
        <end position="29"/>
    </location>
</feature>
<feature type="transmembrane region" description="Helical" evidence="7">
    <location>
        <begin position="60"/>
        <end position="81"/>
    </location>
</feature>
<accession>A0A154BU53</accession>
<feature type="transmembrane region" description="Helical" evidence="7">
    <location>
        <begin position="87"/>
        <end position="110"/>
    </location>
</feature>
<dbReference type="PANTHER" id="PTHR11058:SF9">
    <property type="entry name" value="NADH-UBIQUINONE OXIDOREDUCTASE CHAIN 3"/>
    <property type="match status" value="1"/>
</dbReference>
<dbReference type="GO" id="GO:0005886">
    <property type="term" value="C:plasma membrane"/>
    <property type="evidence" value="ECO:0007669"/>
    <property type="project" value="UniProtKB-SubCell"/>
</dbReference>
<reference evidence="9 10" key="1">
    <citation type="submission" date="2016-02" db="EMBL/GenBank/DDBJ databases">
        <title>Anaerosporomusa subterraneum gen. nov., sp. nov., a spore-forming obligate anaerobe isolated from saprolite.</title>
        <authorList>
            <person name="Choi J.K."/>
            <person name="Shah M."/>
            <person name="Yee N."/>
        </authorList>
    </citation>
    <scope>NUCLEOTIDE SEQUENCE [LARGE SCALE GENOMIC DNA]</scope>
    <source>
        <strain evidence="9 10">RU4</strain>
    </source>
</reference>
<evidence type="ECO:0000256" key="7">
    <source>
        <dbReference type="HAMAP-Rule" id="MF_01394"/>
    </source>
</evidence>
<dbReference type="Gene3D" id="1.20.58.1610">
    <property type="entry name" value="NADH:ubiquinone/plastoquinone oxidoreductase, chain 3"/>
    <property type="match status" value="1"/>
</dbReference>
<dbReference type="InterPro" id="IPR023043">
    <property type="entry name" value="NAD(P)H_OxRDtase_bac/plastid"/>
</dbReference>
<keyword evidence="7 8" id="KW-0874">Quinone</keyword>
<comment type="caution">
    <text evidence="9">The sequence shown here is derived from an EMBL/GenBank/DDBJ whole genome shotgun (WGS) entry which is preliminary data.</text>
</comment>
<dbReference type="PANTHER" id="PTHR11058">
    <property type="entry name" value="NADH-UBIQUINONE OXIDOREDUCTASE CHAIN 3"/>
    <property type="match status" value="1"/>
</dbReference>
<dbReference type="GO" id="GO:0008137">
    <property type="term" value="F:NADH dehydrogenase (ubiquinone) activity"/>
    <property type="evidence" value="ECO:0007669"/>
    <property type="project" value="InterPro"/>
</dbReference>
<dbReference type="GO" id="GO:0030964">
    <property type="term" value="C:NADH dehydrogenase complex"/>
    <property type="evidence" value="ECO:0007669"/>
    <property type="project" value="TreeGrafter"/>
</dbReference>
<dbReference type="EC" id="7.1.1.-" evidence="7"/>
<organism evidence="9 10">
    <name type="scientific">Anaerosporomusa subterranea</name>
    <dbReference type="NCBI Taxonomy" id="1794912"/>
    <lineage>
        <taxon>Bacteria</taxon>
        <taxon>Bacillati</taxon>
        <taxon>Bacillota</taxon>
        <taxon>Negativicutes</taxon>
        <taxon>Acetonemataceae</taxon>
        <taxon>Anaerosporomusa</taxon>
    </lineage>
</organism>
<evidence type="ECO:0000313" key="10">
    <source>
        <dbReference type="Proteomes" id="UP000076268"/>
    </source>
</evidence>
<proteinExistence type="inferred from homology"/>
<gene>
    <name evidence="7" type="primary">nuoA</name>
    <name evidence="9" type="ORF">AXX12_04760</name>
</gene>
<keyword evidence="3 7" id="KW-0813">Transport</keyword>
<keyword evidence="7" id="KW-1003">Cell membrane</keyword>
<evidence type="ECO:0000256" key="5">
    <source>
        <dbReference type="ARBA" id="ARBA00022989"/>
    </source>
</evidence>
<evidence type="ECO:0000256" key="4">
    <source>
        <dbReference type="ARBA" id="ARBA00022692"/>
    </source>
</evidence>
<dbReference type="EMBL" id="LSGP01000013">
    <property type="protein sequence ID" value="KYZ77427.1"/>
    <property type="molecule type" value="Genomic_DNA"/>
</dbReference>